<feature type="transmembrane region" description="Helical" evidence="1">
    <location>
        <begin position="6"/>
        <end position="25"/>
    </location>
</feature>
<feature type="transmembrane region" description="Helical" evidence="1">
    <location>
        <begin position="100"/>
        <end position="122"/>
    </location>
</feature>
<proteinExistence type="predicted"/>
<reference evidence="4" key="1">
    <citation type="submission" date="2016-10" db="EMBL/GenBank/DDBJ databases">
        <authorList>
            <person name="Varghese N."/>
            <person name="Submissions S."/>
        </authorList>
    </citation>
    <scope>NUCLEOTIDE SEQUENCE [LARGE SCALE GENOMIC DNA]</scope>
    <source>
        <strain evidence="4">M1</strain>
    </source>
</reference>
<accession>A0A1I0SUB3</accession>
<name>A0A1I0SUB3_9BACL</name>
<dbReference type="Proteomes" id="UP000198650">
    <property type="component" value="Unassembled WGS sequence"/>
</dbReference>
<evidence type="ECO:0000313" key="3">
    <source>
        <dbReference type="EMBL" id="SFA43084.1"/>
    </source>
</evidence>
<feature type="transmembrane region" description="Helical" evidence="1">
    <location>
        <begin position="32"/>
        <end position="55"/>
    </location>
</feature>
<gene>
    <name evidence="3" type="ORF">SAMN05192569_100571</name>
</gene>
<dbReference type="RefSeq" id="WP_090948267.1">
    <property type="nucleotide sequence ID" value="NZ_FOJS01000005.1"/>
</dbReference>
<feature type="domain" description="DUF3899" evidence="2">
    <location>
        <begin position="35"/>
        <end position="119"/>
    </location>
</feature>
<keyword evidence="1" id="KW-1133">Transmembrane helix</keyword>
<evidence type="ECO:0000259" key="2">
    <source>
        <dbReference type="Pfam" id="PF13038"/>
    </source>
</evidence>
<keyword evidence="1" id="KW-0812">Transmembrane</keyword>
<organism evidence="3 4">
    <name type="scientific">Parageobacillus thermantarcticus</name>
    <dbReference type="NCBI Taxonomy" id="186116"/>
    <lineage>
        <taxon>Bacteria</taxon>
        <taxon>Bacillati</taxon>
        <taxon>Bacillota</taxon>
        <taxon>Bacilli</taxon>
        <taxon>Bacillales</taxon>
        <taxon>Anoxybacillaceae</taxon>
        <taxon>Parageobacillus</taxon>
    </lineage>
</organism>
<evidence type="ECO:0000256" key="1">
    <source>
        <dbReference type="SAM" id="Phobius"/>
    </source>
</evidence>
<dbReference type="AlphaFoldDB" id="A0A1I0SUB3"/>
<dbReference type="EMBL" id="FOJS01000005">
    <property type="protein sequence ID" value="SFA43084.1"/>
    <property type="molecule type" value="Genomic_DNA"/>
</dbReference>
<keyword evidence="4" id="KW-1185">Reference proteome</keyword>
<sequence>MKVVTMRTFLLTVAILTISFFIVLFQGEWSLLSFVNVTFLLSLLPLMIGGFLFVYEQGFFNSFAYGFRKLHKSRSKAERYLAELQGTSAGQPIHPKKFAITYPLLFSGLTLVLLMIAVGYAIR</sequence>
<keyword evidence="1" id="KW-0472">Membrane</keyword>
<protein>
    <recommendedName>
        <fullName evidence="2">DUF3899 domain-containing protein</fullName>
    </recommendedName>
</protein>
<dbReference type="Pfam" id="PF13038">
    <property type="entry name" value="DUF3899"/>
    <property type="match status" value="1"/>
</dbReference>
<dbReference type="OrthoDB" id="2970489at2"/>
<dbReference type="InterPro" id="IPR025007">
    <property type="entry name" value="DUF3899"/>
</dbReference>
<evidence type="ECO:0000313" key="4">
    <source>
        <dbReference type="Proteomes" id="UP000198650"/>
    </source>
</evidence>